<accession>A0A841JVW5</accession>
<gene>
    <name evidence="2" type="ORF">HNQ77_003457</name>
</gene>
<dbReference type="InterPro" id="IPR035069">
    <property type="entry name" value="TTHA1013/TTHA0281-like"/>
</dbReference>
<dbReference type="RefSeq" id="WP_050060573.1">
    <property type="nucleotide sequence ID" value="NZ_JACHEK010000007.1"/>
</dbReference>
<dbReference type="PANTHER" id="PTHR34504">
    <property type="entry name" value="ANTITOXIN HICB"/>
    <property type="match status" value="1"/>
</dbReference>
<sequence length="71" mass="7673">MKEYAVIFEKAETGWSAYVPDLPGLGVAGSTFEETEQLVREGVAFHIEGLRADGEPIPEPTTRVIEVAVPA</sequence>
<dbReference type="Pfam" id="PF15919">
    <property type="entry name" value="HicB_lk_antitox"/>
    <property type="match status" value="1"/>
</dbReference>
<reference evidence="2 3" key="1">
    <citation type="submission" date="2020-08" db="EMBL/GenBank/DDBJ databases">
        <title>Genomic Encyclopedia of Type Strains, Phase IV (KMG-IV): sequencing the most valuable type-strain genomes for metagenomic binning, comparative biology and taxonomic classification.</title>
        <authorList>
            <person name="Goeker M."/>
        </authorList>
    </citation>
    <scope>NUCLEOTIDE SEQUENCE [LARGE SCALE GENOMIC DNA]</scope>
    <source>
        <strain evidence="2 3">DSM 103733</strain>
    </source>
</reference>
<name>A0A841JVW5_9BACT</name>
<organism evidence="2 3">
    <name type="scientific">Silvibacterium bohemicum</name>
    <dbReference type="NCBI Taxonomy" id="1577686"/>
    <lineage>
        <taxon>Bacteria</taxon>
        <taxon>Pseudomonadati</taxon>
        <taxon>Acidobacteriota</taxon>
        <taxon>Terriglobia</taxon>
        <taxon>Terriglobales</taxon>
        <taxon>Acidobacteriaceae</taxon>
        <taxon>Silvibacterium</taxon>
    </lineage>
</organism>
<protein>
    <submittedName>
        <fullName evidence="2">Putative RNase H-like HicB family nuclease</fullName>
    </submittedName>
</protein>
<dbReference type="OrthoDB" id="5419659at2"/>
<evidence type="ECO:0000313" key="3">
    <source>
        <dbReference type="Proteomes" id="UP000538666"/>
    </source>
</evidence>
<evidence type="ECO:0000313" key="2">
    <source>
        <dbReference type="EMBL" id="MBB6145496.1"/>
    </source>
</evidence>
<dbReference type="InterPro" id="IPR031807">
    <property type="entry name" value="HicB-like"/>
</dbReference>
<dbReference type="InterPro" id="IPR051404">
    <property type="entry name" value="TA_system_antitoxin"/>
</dbReference>
<dbReference type="Proteomes" id="UP000538666">
    <property type="component" value="Unassembled WGS sequence"/>
</dbReference>
<feature type="domain" description="HicB-like antitoxin of toxin-antitoxin system" evidence="1">
    <location>
        <begin position="5"/>
        <end position="62"/>
    </location>
</feature>
<dbReference type="SUPFAM" id="SSF143100">
    <property type="entry name" value="TTHA1013/TTHA0281-like"/>
    <property type="match status" value="1"/>
</dbReference>
<comment type="caution">
    <text evidence="2">The sequence shown here is derived from an EMBL/GenBank/DDBJ whole genome shotgun (WGS) entry which is preliminary data.</text>
</comment>
<keyword evidence="3" id="KW-1185">Reference proteome</keyword>
<proteinExistence type="predicted"/>
<dbReference type="PANTHER" id="PTHR34504:SF2">
    <property type="entry name" value="UPF0150 PROTEIN SSL0259"/>
    <property type="match status" value="1"/>
</dbReference>
<evidence type="ECO:0000259" key="1">
    <source>
        <dbReference type="Pfam" id="PF15919"/>
    </source>
</evidence>
<dbReference type="Gene3D" id="3.30.160.250">
    <property type="match status" value="1"/>
</dbReference>
<dbReference type="EMBL" id="JACHEK010000007">
    <property type="protein sequence ID" value="MBB6145496.1"/>
    <property type="molecule type" value="Genomic_DNA"/>
</dbReference>
<dbReference type="AlphaFoldDB" id="A0A841JVW5"/>